<dbReference type="InterPro" id="IPR020846">
    <property type="entry name" value="MFS_dom"/>
</dbReference>
<dbReference type="EMBL" id="CP097218">
    <property type="protein sequence ID" value="UQN30428.1"/>
    <property type="molecule type" value="Genomic_DNA"/>
</dbReference>
<organism evidence="7 8">
    <name type="scientific">Brachybacterium kimchii</name>
    <dbReference type="NCBI Taxonomy" id="2942909"/>
    <lineage>
        <taxon>Bacteria</taxon>
        <taxon>Bacillati</taxon>
        <taxon>Actinomycetota</taxon>
        <taxon>Actinomycetes</taxon>
        <taxon>Micrococcales</taxon>
        <taxon>Dermabacteraceae</taxon>
        <taxon>Brachybacterium</taxon>
    </lineage>
</organism>
<dbReference type="InterPro" id="IPR011701">
    <property type="entry name" value="MFS"/>
</dbReference>
<feature type="transmembrane region" description="Helical" evidence="5">
    <location>
        <begin position="354"/>
        <end position="377"/>
    </location>
</feature>
<dbReference type="InterPro" id="IPR036259">
    <property type="entry name" value="MFS_trans_sf"/>
</dbReference>
<feature type="transmembrane region" description="Helical" evidence="5">
    <location>
        <begin position="97"/>
        <end position="118"/>
    </location>
</feature>
<accession>A0ABY4NAI1</accession>
<keyword evidence="8" id="KW-1185">Reference proteome</keyword>
<feature type="domain" description="Major facilitator superfamily (MFS) profile" evidence="6">
    <location>
        <begin position="26"/>
        <end position="443"/>
    </location>
</feature>
<evidence type="ECO:0000313" key="8">
    <source>
        <dbReference type="Proteomes" id="UP001055868"/>
    </source>
</evidence>
<dbReference type="PANTHER" id="PTHR23508">
    <property type="entry name" value="CARBOXYLIC ACID TRANSPORTER PROTEIN HOMOLOG"/>
    <property type="match status" value="1"/>
</dbReference>
<sequence length="464" mass="47967">MGTGALHRASEASAGSTSHRRAAFVVLALSWLVVLFDGVDTFMYGATIPSMTSDPSLEMSASLAGLIGSGATLGMLVGALAAGLVTDAIGRRRGMIACALVFSLASAVCALAPSAAVFGIARTVAGVGLGGLLPTAIAMVSEYAPDGSRNLLIAALMTAHQTGGIVAAILGITMLPAWGWRSLYWVGVAPLVLAVPLILALLPESLAFLLAKGRVEDARRTAARLGVPLPRSTSSARTANAERRSSATGRRGGLAALFRPDTIGLTLLFWGASFGGLLLVYGVSTWLPSLMGAEGFALGSSLAFLLVVNLGGIVGLLIAGPLADRLGPVRVAMFWFLMTAVAVFLLGVRLPTAAAYLVVFVSGVFLFSAQTMVYASVAHVFPTRIRATAIGWTTGIGRFGAVFGPWMGGQLFALGLERWGFAAFAAFALLSTAFLLTVLTVLRGRSRGPYSSTSASRAPHDRHD</sequence>
<proteinExistence type="predicted"/>
<evidence type="ECO:0000256" key="2">
    <source>
        <dbReference type="ARBA" id="ARBA00022692"/>
    </source>
</evidence>
<dbReference type="Gene3D" id="1.20.1250.20">
    <property type="entry name" value="MFS general substrate transporter like domains"/>
    <property type="match status" value="1"/>
</dbReference>
<reference evidence="7" key="1">
    <citation type="submission" date="2022-05" db="EMBL/GenBank/DDBJ databases">
        <title>Genomic analysis of Brachybacterium sp. CBA3104.</title>
        <authorList>
            <person name="Roh S.W."/>
            <person name="Kim Y.B."/>
            <person name="Kim Y."/>
        </authorList>
    </citation>
    <scope>NUCLEOTIDE SEQUENCE</scope>
    <source>
        <strain evidence="7">CBA3104</strain>
    </source>
</reference>
<dbReference type="Proteomes" id="UP001055868">
    <property type="component" value="Chromosome"/>
</dbReference>
<keyword evidence="3 5" id="KW-1133">Transmembrane helix</keyword>
<evidence type="ECO:0000256" key="5">
    <source>
        <dbReference type="SAM" id="Phobius"/>
    </source>
</evidence>
<evidence type="ECO:0000256" key="3">
    <source>
        <dbReference type="ARBA" id="ARBA00022989"/>
    </source>
</evidence>
<feature type="transmembrane region" description="Helical" evidence="5">
    <location>
        <begin position="59"/>
        <end position="85"/>
    </location>
</feature>
<keyword evidence="4 5" id="KW-0472">Membrane</keyword>
<feature type="transmembrane region" description="Helical" evidence="5">
    <location>
        <begin position="263"/>
        <end position="284"/>
    </location>
</feature>
<evidence type="ECO:0000259" key="6">
    <source>
        <dbReference type="PROSITE" id="PS50850"/>
    </source>
</evidence>
<dbReference type="SUPFAM" id="SSF103473">
    <property type="entry name" value="MFS general substrate transporter"/>
    <property type="match status" value="1"/>
</dbReference>
<name>A0ABY4NAI1_9MICO</name>
<feature type="transmembrane region" description="Helical" evidence="5">
    <location>
        <begin position="296"/>
        <end position="319"/>
    </location>
</feature>
<dbReference type="RefSeq" id="WP_249479725.1">
    <property type="nucleotide sequence ID" value="NZ_CP097218.1"/>
</dbReference>
<dbReference type="Pfam" id="PF07690">
    <property type="entry name" value="MFS_1"/>
    <property type="match status" value="1"/>
</dbReference>
<feature type="transmembrane region" description="Helical" evidence="5">
    <location>
        <begin position="331"/>
        <end position="348"/>
    </location>
</feature>
<evidence type="ECO:0000313" key="7">
    <source>
        <dbReference type="EMBL" id="UQN30428.1"/>
    </source>
</evidence>
<feature type="transmembrane region" description="Helical" evidence="5">
    <location>
        <begin position="389"/>
        <end position="407"/>
    </location>
</feature>
<evidence type="ECO:0000256" key="1">
    <source>
        <dbReference type="ARBA" id="ARBA00004651"/>
    </source>
</evidence>
<dbReference type="PROSITE" id="PS50850">
    <property type="entry name" value="MFS"/>
    <property type="match status" value="1"/>
</dbReference>
<protein>
    <submittedName>
        <fullName evidence="7">MFS transporter</fullName>
    </submittedName>
</protein>
<feature type="transmembrane region" description="Helical" evidence="5">
    <location>
        <begin position="419"/>
        <end position="442"/>
    </location>
</feature>
<dbReference type="PANTHER" id="PTHR23508:SF10">
    <property type="entry name" value="CARBOXYLIC ACID TRANSPORTER PROTEIN HOMOLOG"/>
    <property type="match status" value="1"/>
</dbReference>
<gene>
    <name evidence="7" type="ORF">M4486_03550</name>
</gene>
<feature type="transmembrane region" description="Helical" evidence="5">
    <location>
        <begin position="21"/>
        <end position="39"/>
    </location>
</feature>
<feature type="transmembrane region" description="Helical" evidence="5">
    <location>
        <begin position="151"/>
        <end position="178"/>
    </location>
</feature>
<feature type="transmembrane region" description="Helical" evidence="5">
    <location>
        <begin position="184"/>
        <end position="211"/>
    </location>
</feature>
<evidence type="ECO:0000256" key="4">
    <source>
        <dbReference type="ARBA" id="ARBA00023136"/>
    </source>
</evidence>
<feature type="transmembrane region" description="Helical" evidence="5">
    <location>
        <begin position="124"/>
        <end position="144"/>
    </location>
</feature>
<keyword evidence="2 5" id="KW-0812">Transmembrane</keyword>
<comment type="subcellular location">
    <subcellularLocation>
        <location evidence="1">Cell membrane</location>
        <topology evidence="1">Multi-pass membrane protein</topology>
    </subcellularLocation>
</comment>